<dbReference type="EMBL" id="BPLR01000660">
    <property type="protein sequence ID" value="GIY96454.1"/>
    <property type="molecule type" value="Genomic_DNA"/>
</dbReference>
<proteinExistence type="predicted"/>
<evidence type="ECO:0000313" key="3">
    <source>
        <dbReference type="Proteomes" id="UP001054945"/>
    </source>
</evidence>
<dbReference type="AlphaFoldDB" id="A0AAV4XRJ4"/>
<sequence length="85" mass="9628">MGDLFPIRNAARISLRNLIPFSNRFVPTIRCHDNTSVPREPRHASREMTPPISVPLPPPGVTSQPLLIRANFIIRNERDNGQPCF</sequence>
<evidence type="ECO:0000256" key="1">
    <source>
        <dbReference type="SAM" id="MobiDB-lite"/>
    </source>
</evidence>
<accession>A0AAV4XRJ4</accession>
<comment type="caution">
    <text evidence="2">The sequence shown here is derived from an EMBL/GenBank/DDBJ whole genome shotgun (WGS) entry which is preliminary data.</text>
</comment>
<reference evidence="2 3" key="1">
    <citation type="submission" date="2021-06" db="EMBL/GenBank/DDBJ databases">
        <title>Caerostris extrusa draft genome.</title>
        <authorList>
            <person name="Kono N."/>
            <person name="Arakawa K."/>
        </authorList>
    </citation>
    <scope>NUCLEOTIDE SEQUENCE [LARGE SCALE GENOMIC DNA]</scope>
</reference>
<organism evidence="2 3">
    <name type="scientific">Caerostris extrusa</name>
    <name type="common">Bark spider</name>
    <name type="synonym">Caerostris bankana</name>
    <dbReference type="NCBI Taxonomy" id="172846"/>
    <lineage>
        <taxon>Eukaryota</taxon>
        <taxon>Metazoa</taxon>
        <taxon>Ecdysozoa</taxon>
        <taxon>Arthropoda</taxon>
        <taxon>Chelicerata</taxon>
        <taxon>Arachnida</taxon>
        <taxon>Araneae</taxon>
        <taxon>Araneomorphae</taxon>
        <taxon>Entelegynae</taxon>
        <taxon>Araneoidea</taxon>
        <taxon>Araneidae</taxon>
        <taxon>Caerostris</taxon>
    </lineage>
</organism>
<feature type="region of interest" description="Disordered" evidence="1">
    <location>
        <begin position="32"/>
        <end position="60"/>
    </location>
</feature>
<name>A0AAV4XRJ4_CAEEX</name>
<evidence type="ECO:0000313" key="2">
    <source>
        <dbReference type="EMBL" id="GIY96454.1"/>
    </source>
</evidence>
<keyword evidence="3" id="KW-1185">Reference proteome</keyword>
<gene>
    <name evidence="2" type="ORF">CEXT_412791</name>
</gene>
<dbReference type="Proteomes" id="UP001054945">
    <property type="component" value="Unassembled WGS sequence"/>
</dbReference>
<protein>
    <submittedName>
        <fullName evidence="2">Uncharacterized protein</fullName>
    </submittedName>
</protein>